<reference evidence="2 3" key="1">
    <citation type="submission" date="2021-01" db="EMBL/GenBank/DDBJ databases">
        <title>Genomics of switchgrass bacterial isolates.</title>
        <authorList>
            <person name="Shade A."/>
        </authorList>
    </citation>
    <scope>NUCLEOTIDE SEQUENCE [LARGE SCALE GENOMIC DNA]</scope>
    <source>
        <strain evidence="2 3">PvP111</strain>
    </source>
</reference>
<dbReference type="SUPFAM" id="SSF53474">
    <property type="entry name" value="alpha/beta-Hydrolases"/>
    <property type="match status" value="1"/>
</dbReference>
<comment type="caution">
    <text evidence="2">The sequence shown here is derived from an EMBL/GenBank/DDBJ whole genome shotgun (WGS) entry which is preliminary data.</text>
</comment>
<dbReference type="Gene3D" id="3.40.50.1820">
    <property type="entry name" value="alpha/beta hydrolase"/>
    <property type="match status" value="1"/>
</dbReference>
<dbReference type="InterPro" id="IPR010427">
    <property type="entry name" value="DUF1023"/>
</dbReference>
<keyword evidence="3" id="KW-1185">Reference proteome</keyword>
<dbReference type="RefSeq" id="WP_204869449.1">
    <property type="nucleotide sequence ID" value="NZ_JAFBBK010000001.1"/>
</dbReference>
<name>A0ABS2KZJ7_9NOCA</name>
<sequence length="438" mass="45092">MSESVVWTAPDMWSMHTRVVSARTRLRVLIDRTTVVGRLTGWEGAAADAARSAVVGTAAELSTRADVLGRIADVLARAGDDRAALSRWDPTDRAGALVELDRTVAEDLTRAGGDESPEPAPTRAAAVLDVANRARMAEDRERLVVAERDLSARLDDAAFGGAFSNVDAGLAETRRRLAAVDALIEVLARPERRLVHYEAGARRTLAAVSVGDLDGADRVAVVVPGAGTTVAESIARHDGETAALVTEAGALSPGSVTAGVSWLGYEAPQWNTELFEPGRSVASTAPAAAGAPALVGVLEALGDRRHGGDAPEVTLVAHSYGTVVAARAIEAGAPVDAVVVMGSPGWSDRAAAAAPGPVHVAEAAWDPVADLGRFGPDPSERPETEALDTAGTVGHADYLEPGSVSARAVAEVVAGVPSPPAPRTVDLADVARFVLGML</sequence>
<feature type="domain" description="DUF1023" evidence="1">
    <location>
        <begin position="201"/>
        <end position="375"/>
    </location>
</feature>
<proteinExistence type="predicted"/>
<evidence type="ECO:0000313" key="3">
    <source>
        <dbReference type="Proteomes" id="UP000703038"/>
    </source>
</evidence>
<organism evidence="2 3">
    <name type="scientific">Rhodococcoides corynebacterioides</name>
    <dbReference type="NCBI Taxonomy" id="53972"/>
    <lineage>
        <taxon>Bacteria</taxon>
        <taxon>Bacillati</taxon>
        <taxon>Actinomycetota</taxon>
        <taxon>Actinomycetes</taxon>
        <taxon>Mycobacteriales</taxon>
        <taxon>Nocardiaceae</taxon>
        <taxon>Rhodococcoides</taxon>
    </lineage>
</organism>
<dbReference type="EMBL" id="JAFBBK010000001">
    <property type="protein sequence ID" value="MBM7416701.1"/>
    <property type="molecule type" value="Genomic_DNA"/>
</dbReference>
<dbReference type="Proteomes" id="UP000703038">
    <property type="component" value="Unassembled WGS sequence"/>
</dbReference>
<dbReference type="Pfam" id="PF06259">
    <property type="entry name" value="Abhydrolase_8"/>
    <property type="match status" value="1"/>
</dbReference>
<protein>
    <recommendedName>
        <fullName evidence="1">DUF1023 domain-containing protein</fullName>
    </recommendedName>
</protein>
<dbReference type="InterPro" id="IPR029058">
    <property type="entry name" value="AB_hydrolase_fold"/>
</dbReference>
<accession>A0ABS2KZJ7</accession>
<gene>
    <name evidence="2" type="ORF">JOE42_003434</name>
</gene>
<evidence type="ECO:0000313" key="2">
    <source>
        <dbReference type="EMBL" id="MBM7416701.1"/>
    </source>
</evidence>
<evidence type="ECO:0000259" key="1">
    <source>
        <dbReference type="Pfam" id="PF06259"/>
    </source>
</evidence>